<proteinExistence type="predicted"/>
<evidence type="ECO:0000313" key="3">
    <source>
        <dbReference type="Proteomes" id="UP000240283"/>
    </source>
</evidence>
<accession>A0A2H5BQ32</accession>
<protein>
    <recommendedName>
        <fullName evidence="1">DUF4329 domain-containing protein</fullName>
    </recommendedName>
</protein>
<feature type="domain" description="DUF4329" evidence="1">
    <location>
        <begin position="31"/>
        <end position="116"/>
    </location>
</feature>
<keyword evidence="3" id="KW-1185">Reference proteome</keyword>
<organism evidence="2 3">
    <name type="scientific">Vibrio phage Vp_R1</name>
    <dbReference type="NCBI Taxonomy" id="2059867"/>
    <lineage>
        <taxon>Viruses</taxon>
        <taxon>Duplodnaviria</taxon>
        <taxon>Heunggongvirae</taxon>
        <taxon>Uroviricota</taxon>
        <taxon>Caudoviricetes</taxon>
        <taxon>Grimontviridae</taxon>
        <taxon>Dalianvirus</taxon>
        <taxon>Dalianvirus R1</taxon>
    </lineage>
</organism>
<dbReference type="EMBL" id="MG603697">
    <property type="protein sequence ID" value="AUG88440.1"/>
    <property type="molecule type" value="Genomic_DNA"/>
</dbReference>
<dbReference type="Proteomes" id="UP000240283">
    <property type="component" value="Segment"/>
</dbReference>
<reference evidence="2 3" key="1">
    <citation type="submission" date="2017-12" db="EMBL/GenBank/DDBJ databases">
        <title>Genomic analysis of a novel phage Vp_R1 lytic to Vibrio parahaemolyticus.</title>
        <authorList>
            <person name="Ren H."/>
            <person name="Li Z."/>
        </authorList>
    </citation>
    <scope>NUCLEOTIDE SEQUENCE [LARGE SCALE GENOMIC DNA]</scope>
</reference>
<evidence type="ECO:0000313" key="2">
    <source>
        <dbReference type="EMBL" id="AUG88440.1"/>
    </source>
</evidence>
<name>A0A2H5BQ32_9CAUD</name>
<evidence type="ECO:0000259" key="1">
    <source>
        <dbReference type="Pfam" id="PF14220"/>
    </source>
</evidence>
<dbReference type="InterPro" id="IPR025479">
    <property type="entry name" value="DUF4329"/>
</dbReference>
<dbReference type="Pfam" id="PF14220">
    <property type="entry name" value="DUF4329"/>
    <property type="match status" value="1"/>
</dbReference>
<gene>
    <name evidence="2" type="ORF">VPR_076</name>
</gene>
<sequence>MKIKAAILAAILLSGCSEVSEESFSTQHSAAVAWFKHYHPVAESLTSEQELLGFVLKCPDGRYKYSSYEIGGISNSYHMSDKIGGCDKVAHLHTHPIVAPGLTVDFFSKVDLATSNKHDLYMMAMNKCKIRIATKDNNHNRYGDVIGTSTECLYGKTYRE</sequence>
<dbReference type="PROSITE" id="PS51257">
    <property type="entry name" value="PROKAR_LIPOPROTEIN"/>
    <property type="match status" value="1"/>
</dbReference>